<comment type="caution">
    <text evidence="1">The sequence shown here is derived from an EMBL/GenBank/DDBJ whole genome shotgun (WGS) entry which is preliminary data.</text>
</comment>
<dbReference type="EMBL" id="MLYV02001350">
    <property type="protein sequence ID" value="PSR70497.1"/>
    <property type="molecule type" value="Genomic_DNA"/>
</dbReference>
<dbReference type="AlphaFoldDB" id="A0A2R6NDQ2"/>
<dbReference type="Proteomes" id="UP000186601">
    <property type="component" value="Unassembled WGS sequence"/>
</dbReference>
<reference evidence="1 2" key="1">
    <citation type="submission" date="2018-02" db="EMBL/GenBank/DDBJ databases">
        <title>Genome sequence of the basidiomycete white-rot fungus Phlebia centrifuga.</title>
        <authorList>
            <person name="Granchi Z."/>
            <person name="Peng M."/>
            <person name="de Vries R.P."/>
            <person name="Hilden K."/>
            <person name="Makela M.R."/>
            <person name="Grigoriev I."/>
            <person name="Riley R."/>
        </authorList>
    </citation>
    <scope>NUCLEOTIDE SEQUENCE [LARGE SCALE GENOMIC DNA]</scope>
    <source>
        <strain evidence="1 2">FBCC195</strain>
    </source>
</reference>
<evidence type="ECO:0000313" key="2">
    <source>
        <dbReference type="Proteomes" id="UP000186601"/>
    </source>
</evidence>
<protein>
    <submittedName>
        <fullName evidence="1">Uncharacterized protein</fullName>
    </submittedName>
</protein>
<gene>
    <name evidence="1" type="ORF">PHLCEN_2v13648</name>
</gene>
<name>A0A2R6NDQ2_9APHY</name>
<sequence>MWVGLRGQTAFLASGQDYLSQILIGMSQSPGNKKRFGIPVGARDLELTPDNGSQLHNVEQIQRVLIEIHRQPSKLEYLRSIASRQGRPGLNWALQSRAMCS</sequence>
<organism evidence="1 2">
    <name type="scientific">Hermanssonia centrifuga</name>
    <dbReference type="NCBI Taxonomy" id="98765"/>
    <lineage>
        <taxon>Eukaryota</taxon>
        <taxon>Fungi</taxon>
        <taxon>Dikarya</taxon>
        <taxon>Basidiomycota</taxon>
        <taxon>Agaricomycotina</taxon>
        <taxon>Agaricomycetes</taxon>
        <taxon>Polyporales</taxon>
        <taxon>Meruliaceae</taxon>
        <taxon>Hermanssonia</taxon>
    </lineage>
</organism>
<accession>A0A2R6NDQ2</accession>
<evidence type="ECO:0000313" key="1">
    <source>
        <dbReference type="EMBL" id="PSR70497.1"/>
    </source>
</evidence>
<proteinExistence type="predicted"/>
<keyword evidence="2" id="KW-1185">Reference proteome</keyword>